<dbReference type="CDD" id="cd02194">
    <property type="entry name" value="ThiL"/>
    <property type="match status" value="1"/>
</dbReference>
<accession>E6Q140</accession>
<evidence type="ECO:0000259" key="2">
    <source>
        <dbReference type="Pfam" id="PF02769"/>
    </source>
</evidence>
<dbReference type="InterPro" id="IPR010918">
    <property type="entry name" value="PurM-like_C_dom"/>
</dbReference>
<evidence type="ECO:0000259" key="1">
    <source>
        <dbReference type="Pfam" id="PF00586"/>
    </source>
</evidence>
<dbReference type="HAMAP" id="MF_02128">
    <property type="entry name" value="TMP_kinase"/>
    <property type="match status" value="1"/>
</dbReference>
<dbReference type="Gene3D" id="3.90.650.10">
    <property type="entry name" value="PurM-like C-terminal domain"/>
    <property type="match status" value="1"/>
</dbReference>
<dbReference type="PANTHER" id="PTHR30270:SF0">
    <property type="entry name" value="THIAMINE-MONOPHOSPHATE KINASE"/>
    <property type="match status" value="1"/>
</dbReference>
<sequence>MALSENATIAAIREELGEAGRLRIELGIGDDAALWQPSRSDRSAISTDAFVDGVHFRRGSTALDRIGARAITASLSDLAAMGARPRLITVALGVPDDMTLDDIRSLYRGIARIANELGVAVAGGDCTASPVLSLAVTVIGEVRASHVKRRDGARLGDTIAVTGLLGASAAGLRALDDPRVLAEPLRKRAIDAYELARARVPEGRWLAASSHVRAMIDCSDGLGRDCARIATASGVGILLDRIPVAPEIAALARATREDAEELALAGGEDYELIVAIATPAFAHLRARFQRRFGRELIAVGRCDAQAGVRWWRSGIATPVDRYGWDHFEVGEMR</sequence>
<dbReference type="GO" id="GO:0009030">
    <property type="term" value="F:thiamine-phosphate kinase activity"/>
    <property type="evidence" value="ECO:0007669"/>
    <property type="project" value="InterPro"/>
</dbReference>
<gene>
    <name evidence="3" type="ORF">CARN4_0248</name>
</gene>
<feature type="domain" description="PurM-like N-terminal" evidence="1">
    <location>
        <begin position="29"/>
        <end position="142"/>
    </location>
</feature>
<dbReference type="Pfam" id="PF02769">
    <property type="entry name" value="AIRS_C"/>
    <property type="match status" value="1"/>
</dbReference>
<feature type="domain" description="PurM-like C-terminal" evidence="2">
    <location>
        <begin position="156"/>
        <end position="291"/>
    </location>
</feature>
<dbReference type="GO" id="GO:0009228">
    <property type="term" value="P:thiamine biosynthetic process"/>
    <property type="evidence" value="ECO:0007669"/>
    <property type="project" value="InterPro"/>
</dbReference>
<protein>
    <submittedName>
        <fullName evidence="3">Thiamine-monophosphate kinase</fullName>
    </submittedName>
</protein>
<dbReference type="InterPro" id="IPR036676">
    <property type="entry name" value="PurM-like_C_sf"/>
</dbReference>
<dbReference type="SUPFAM" id="SSF55326">
    <property type="entry name" value="PurM N-terminal domain-like"/>
    <property type="match status" value="1"/>
</dbReference>
<dbReference type="InterPro" id="IPR006283">
    <property type="entry name" value="ThiL-like"/>
</dbReference>
<organism evidence="3">
    <name type="scientific">mine drainage metagenome</name>
    <dbReference type="NCBI Taxonomy" id="410659"/>
    <lineage>
        <taxon>unclassified sequences</taxon>
        <taxon>metagenomes</taxon>
        <taxon>ecological metagenomes</taxon>
    </lineage>
</organism>
<dbReference type="AlphaFoldDB" id="E6Q140"/>
<dbReference type="Pfam" id="PF00586">
    <property type="entry name" value="AIRS"/>
    <property type="match status" value="1"/>
</dbReference>
<comment type="caution">
    <text evidence="3">The sequence shown here is derived from an EMBL/GenBank/DDBJ whole genome shotgun (WGS) entry which is preliminary data.</text>
</comment>
<dbReference type="NCBIfam" id="TIGR01379">
    <property type="entry name" value="thiL"/>
    <property type="match status" value="1"/>
</dbReference>
<name>E6Q140_9ZZZZ</name>
<dbReference type="PANTHER" id="PTHR30270">
    <property type="entry name" value="THIAMINE-MONOPHOSPHATE KINASE"/>
    <property type="match status" value="1"/>
</dbReference>
<keyword evidence="3" id="KW-0808">Transferase</keyword>
<dbReference type="Gene3D" id="3.30.1330.10">
    <property type="entry name" value="PurM-like, N-terminal domain"/>
    <property type="match status" value="1"/>
</dbReference>
<proteinExistence type="inferred from homology"/>
<dbReference type="EMBL" id="CABO01000007">
    <property type="protein sequence ID" value="CBI00900.1"/>
    <property type="molecule type" value="Genomic_DNA"/>
</dbReference>
<reference evidence="3" key="1">
    <citation type="submission" date="2009-10" db="EMBL/GenBank/DDBJ databases">
        <title>Diversity of trophic interactions inside an arsenic-rich microbial ecosystem.</title>
        <authorList>
            <person name="Bertin P.N."/>
            <person name="Heinrich-Salmeron A."/>
            <person name="Pelletier E."/>
            <person name="Goulhen-Chollet F."/>
            <person name="Arsene-Ploetze F."/>
            <person name="Gallien S."/>
            <person name="Calteau A."/>
            <person name="Vallenet D."/>
            <person name="Casiot C."/>
            <person name="Chane-Woon-Ming B."/>
            <person name="Giloteaux L."/>
            <person name="Barakat M."/>
            <person name="Bonnefoy V."/>
            <person name="Bruneel O."/>
            <person name="Chandler M."/>
            <person name="Cleiss J."/>
            <person name="Duran R."/>
            <person name="Elbaz-Poulichet F."/>
            <person name="Fonknechten N."/>
            <person name="Lauga B."/>
            <person name="Mornico D."/>
            <person name="Ortet P."/>
            <person name="Schaeffer C."/>
            <person name="Siguier P."/>
            <person name="Alexander Thil Smith A."/>
            <person name="Van Dorsselaer A."/>
            <person name="Weissenbach J."/>
            <person name="Medigue C."/>
            <person name="Le Paslier D."/>
        </authorList>
    </citation>
    <scope>NUCLEOTIDE SEQUENCE</scope>
</reference>
<dbReference type="InterPro" id="IPR016188">
    <property type="entry name" value="PurM-like_N"/>
</dbReference>
<dbReference type="SUPFAM" id="SSF56042">
    <property type="entry name" value="PurM C-terminal domain-like"/>
    <property type="match status" value="1"/>
</dbReference>
<keyword evidence="3" id="KW-0418">Kinase</keyword>
<dbReference type="InterPro" id="IPR036921">
    <property type="entry name" value="PurM-like_N_sf"/>
</dbReference>
<evidence type="ECO:0000313" key="3">
    <source>
        <dbReference type="EMBL" id="CBI00900.1"/>
    </source>
</evidence>
<dbReference type="PIRSF" id="PIRSF005303">
    <property type="entry name" value="Thiam_monoph_kin"/>
    <property type="match status" value="1"/>
</dbReference>